<proteinExistence type="predicted"/>
<dbReference type="InterPro" id="IPR027843">
    <property type="entry name" value="DUF4440"/>
</dbReference>
<dbReference type="NCBIfam" id="TIGR02246">
    <property type="entry name" value="SgcJ/EcaC family oxidoreductase"/>
    <property type="match status" value="1"/>
</dbReference>
<evidence type="ECO:0000313" key="3">
    <source>
        <dbReference type="Proteomes" id="UP000583752"/>
    </source>
</evidence>
<evidence type="ECO:0000259" key="1">
    <source>
        <dbReference type="Pfam" id="PF14534"/>
    </source>
</evidence>
<dbReference type="AlphaFoldDB" id="A0A848HL88"/>
<dbReference type="Proteomes" id="UP000583752">
    <property type="component" value="Unassembled WGS sequence"/>
</dbReference>
<feature type="domain" description="DUF4440" evidence="1">
    <location>
        <begin position="8"/>
        <end position="119"/>
    </location>
</feature>
<dbReference type="SUPFAM" id="SSF54427">
    <property type="entry name" value="NTF2-like"/>
    <property type="match status" value="1"/>
</dbReference>
<name>A0A848HL88_9BURK</name>
<gene>
    <name evidence="2" type="ORF">HHL21_16545</name>
</gene>
<dbReference type="InterPro" id="IPR011944">
    <property type="entry name" value="Steroid_delta5-4_isomerase"/>
</dbReference>
<accession>A0A848HL88</accession>
<dbReference type="RefSeq" id="WP_169467829.1">
    <property type="nucleotide sequence ID" value="NZ_JABBGG010000009.1"/>
</dbReference>
<protein>
    <submittedName>
        <fullName evidence="2">SgcJ/EcaC family oxidoreductase</fullName>
    </submittedName>
</protein>
<dbReference type="InterPro" id="IPR032710">
    <property type="entry name" value="NTF2-like_dom_sf"/>
</dbReference>
<reference evidence="2 3" key="1">
    <citation type="submission" date="2020-04" db="EMBL/GenBank/DDBJ databases">
        <title>Massilia sp. RP-1-19 isolated from soil.</title>
        <authorList>
            <person name="Dahal R.H."/>
        </authorList>
    </citation>
    <scope>NUCLEOTIDE SEQUENCE [LARGE SCALE GENOMIC DNA]</scope>
    <source>
        <strain evidence="2 3">RP-1-19</strain>
    </source>
</reference>
<dbReference type="Gene3D" id="3.10.450.50">
    <property type="match status" value="1"/>
</dbReference>
<sequence length="130" mass="14067">MNQDEQDIRQLIESWLSATQAGDVTAVLSLMAEDAMFLSAGQQPMVGRDAFARGLSKVLSEHVIESTSEIAEIEVSGDLAYCRTKLTITITSKHGNLPMLRSGDTLSILRKGADGRWVLTRDANMLASAA</sequence>
<comment type="caution">
    <text evidence="2">The sequence shown here is derived from an EMBL/GenBank/DDBJ whole genome shotgun (WGS) entry which is preliminary data.</text>
</comment>
<organism evidence="2 3">
    <name type="scientific">Massilia polaris</name>
    <dbReference type="NCBI Taxonomy" id="2728846"/>
    <lineage>
        <taxon>Bacteria</taxon>
        <taxon>Pseudomonadati</taxon>
        <taxon>Pseudomonadota</taxon>
        <taxon>Betaproteobacteria</taxon>
        <taxon>Burkholderiales</taxon>
        <taxon>Oxalobacteraceae</taxon>
        <taxon>Telluria group</taxon>
        <taxon>Massilia</taxon>
    </lineage>
</organism>
<dbReference type="Pfam" id="PF14534">
    <property type="entry name" value="DUF4440"/>
    <property type="match status" value="1"/>
</dbReference>
<dbReference type="EMBL" id="JABBGG010000009">
    <property type="protein sequence ID" value="NML62656.1"/>
    <property type="molecule type" value="Genomic_DNA"/>
</dbReference>
<keyword evidence="3" id="KW-1185">Reference proteome</keyword>
<evidence type="ECO:0000313" key="2">
    <source>
        <dbReference type="EMBL" id="NML62656.1"/>
    </source>
</evidence>